<dbReference type="PANTHER" id="PTHR20836">
    <property type="entry name" value="DIHYDRODIPICOLINATE REDUCTASE"/>
    <property type="match status" value="1"/>
</dbReference>
<gene>
    <name evidence="2" type="ORF">SVIM_LOCUS62975</name>
</gene>
<evidence type="ECO:0000256" key="1">
    <source>
        <dbReference type="SAM" id="MobiDB-lite"/>
    </source>
</evidence>
<dbReference type="GO" id="GO:0008839">
    <property type="term" value="F:4-hydroxy-tetrahydrodipicolinate reductase"/>
    <property type="evidence" value="ECO:0007669"/>
    <property type="project" value="InterPro"/>
</dbReference>
<accession>A0A6N2KCM4</accession>
<feature type="compositionally biased region" description="Polar residues" evidence="1">
    <location>
        <begin position="160"/>
        <end position="170"/>
    </location>
</feature>
<dbReference type="AlphaFoldDB" id="A0A6N2KCM4"/>
<sequence length="170" mass="18620">MQQLLQEVASAVDSHFLCEMEEPLETPIINDLIMVSGSESRGCLIAPTLSIGSLLLQRAAITASFHDRNAEIVESRANPIDFSSMDAAKFLKSLSNMGQICSREGICTDIVARGQALREDGDRVHSMVLPWRPYSAAIFTSLAQERNSRKNEDAEFAYGSGQTDPLNKEG</sequence>
<dbReference type="SUPFAM" id="SSF55347">
    <property type="entry name" value="Glyceraldehyde-3-phosphate dehydrogenase-like, C-terminal domain"/>
    <property type="match status" value="1"/>
</dbReference>
<dbReference type="EMBL" id="CAADRP010000247">
    <property type="protein sequence ID" value="VFU25751.1"/>
    <property type="molecule type" value="Genomic_DNA"/>
</dbReference>
<protein>
    <submittedName>
        <fullName evidence="2">Uncharacterized protein</fullName>
    </submittedName>
</protein>
<proteinExistence type="predicted"/>
<reference evidence="2" key="1">
    <citation type="submission" date="2019-03" db="EMBL/GenBank/DDBJ databases">
        <authorList>
            <person name="Mank J."/>
            <person name="Almeida P."/>
        </authorList>
    </citation>
    <scope>NUCLEOTIDE SEQUENCE</scope>
    <source>
        <strain evidence="2">78183</strain>
    </source>
</reference>
<dbReference type="GO" id="GO:0009570">
    <property type="term" value="C:chloroplast stroma"/>
    <property type="evidence" value="ECO:0007669"/>
    <property type="project" value="TreeGrafter"/>
</dbReference>
<evidence type="ECO:0000313" key="2">
    <source>
        <dbReference type="EMBL" id="VFU25751.1"/>
    </source>
</evidence>
<dbReference type="GO" id="GO:0009089">
    <property type="term" value="P:lysine biosynthetic process via diaminopimelate"/>
    <property type="evidence" value="ECO:0007669"/>
    <property type="project" value="InterPro"/>
</dbReference>
<dbReference type="InterPro" id="IPR023940">
    <property type="entry name" value="DHDPR_bac"/>
</dbReference>
<organism evidence="2">
    <name type="scientific">Salix viminalis</name>
    <name type="common">Common osier</name>
    <name type="synonym">Basket willow</name>
    <dbReference type="NCBI Taxonomy" id="40686"/>
    <lineage>
        <taxon>Eukaryota</taxon>
        <taxon>Viridiplantae</taxon>
        <taxon>Streptophyta</taxon>
        <taxon>Embryophyta</taxon>
        <taxon>Tracheophyta</taxon>
        <taxon>Spermatophyta</taxon>
        <taxon>Magnoliopsida</taxon>
        <taxon>eudicotyledons</taxon>
        <taxon>Gunneridae</taxon>
        <taxon>Pentapetalae</taxon>
        <taxon>rosids</taxon>
        <taxon>fabids</taxon>
        <taxon>Malpighiales</taxon>
        <taxon>Salicaceae</taxon>
        <taxon>Saliceae</taxon>
        <taxon>Salix</taxon>
    </lineage>
</organism>
<dbReference type="PANTHER" id="PTHR20836:SF6">
    <property type="entry name" value="DIHYDRODIPICOLINATE REDUCTASE-LIKE PROTEIN CRR1, CHLOROPLASTIC"/>
    <property type="match status" value="1"/>
</dbReference>
<feature type="region of interest" description="Disordered" evidence="1">
    <location>
        <begin position="150"/>
        <end position="170"/>
    </location>
</feature>
<name>A0A6N2KCM4_SALVM</name>